<evidence type="ECO:0000313" key="3">
    <source>
        <dbReference type="Proteomes" id="UP000095751"/>
    </source>
</evidence>
<proteinExistence type="predicted"/>
<dbReference type="Proteomes" id="UP000095751">
    <property type="component" value="Unassembled WGS sequence"/>
</dbReference>
<evidence type="ECO:0000313" key="2">
    <source>
        <dbReference type="EMBL" id="OEU11346.1"/>
    </source>
</evidence>
<dbReference type="KEGG" id="fcy:FRACYDRAFT_245672"/>
<name>A0A1E7EZR6_9STRA</name>
<dbReference type="EMBL" id="KV784368">
    <property type="protein sequence ID" value="OEU11346.1"/>
    <property type="molecule type" value="Genomic_DNA"/>
</dbReference>
<feature type="compositionally biased region" description="Low complexity" evidence="1">
    <location>
        <begin position="13"/>
        <end position="25"/>
    </location>
</feature>
<evidence type="ECO:0000256" key="1">
    <source>
        <dbReference type="SAM" id="MobiDB-lite"/>
    </source>
</evidence>
<feature type="region of interest" description="Disordered" evidence="1">
    <location>
        <begin position="1"/>
        <end position="37"/>
    </location>
</feature>
<sequence length="114" mass="12439">MVNDEGGGEDRNPNSNNPSVPVPDAAADDKKNDDAGTTTTNLLYRMTQKMDRTFYVTTSVKDFCPGGNQQNGRMDNLDTMMYVDDTNSEIGSAADYLGWPARATGYTAILELCQ</sequence>
<dbReference type="AlphaFoldDB" id="A0A1E7EZR6"/>
<dbReference type="InParanoid" id="A0A1E7EZR6"/>
<gene>
    <name evidence="2" type="ORF">FRACYDRAFT_245672</name>
</gene>
<protein>
    <submittedName>
        <fullName evidence="2">Uncharacterized protein</fullName>
    </submittedName>
</protein>
<organism evidence="2 3">
    <name type="scientific">Fragilariopsis cylindrus CCMP1102</name>
    <dbReference type="NCBI Taxonomy" id="635003"/>
    <lineage>
        <taxon>Eukaryota</taxon>
        <taxon>Sar</taxon>
        <taxon>Stramenopiles</taxon>
        <taxon>Ochrophyta</taxon>
        <taxon>Bacillariophyta</taxon>
        <taxon>Bacillariophyceae</taxon>
        <taxon>Bacillariophycidae</taxon>
        <taxon>Bacillariales</taxon>
        <taxon>Bacillariaceae</taxon>
        <taxon>Fragilariopsis</taxon>
    </lineage>
</organism>
<reference evidence="2 3" key="1">
    <citation type="submission" date="2016-09" db="EMBL/GenBank/DDBJ databases">
        <title>Extensive genetic diversity and differential bi-allelic expression allows diatom success in the polar Southern Ocean.</title>
        <authorList>
            <consortium name="DOE Joint Genome Institute"/>
            <person name="Mock T."/>
            <person name="Otillar R.P."/>
            <person name="Strauss J."/>
            <person name="Dupont C."/>
            <person name="Frickenhaus S."/>
            <person name="Maumus F."/>
            <person name="Mcmullan M."/>
            <person name="Sanges R."/>
            <person name="Schmutz J."/>
            <person name="Toseland A."/>
            <person name="Valas R."/>
            <person name="Veluchamy A."/>
            <person name="Ward B.J."/>
            <person name="Allen A."/>
            <person name="Barry K."/>
            <person name="Falciatore A."/>
            <person name="Ferrante M."/>
            <person name="Fortunato A.E."/>
            <person name="Gloeckner G."/>
            <person name="Gruber A."/>
            <person name="Hipkin R."/>
            <person name="Janech M."/>
            <person name="Kroth P."/>
            <person name="Leese F."/>
            <person name="Lindquist E."/>
            <person name="Lyon B.R."/>
            <person name="Martin J."/>
            <person name="Mayer C."/>
            <person name="Parker M."/>
            <person name="Quesneville H."/>
            <person name="Raymond J."/>
            <person name="Uhlig C."/>
            <person name="Valentin K.U."/>
            <person name="Worden A.Z."/>
            <person name="Armbrust E.V."/>
            <person name="Bowler C."/>
            <person name="Green B."/>
            <person name="Moulton V."/>
            <person name="Van Oosterhout C."/>
            <person name="Grigoriev I."/>
        </authorList>
    </citation>
    <scope>NUCLEOTIDE SEQUENCE [LARGE SCALE GENOMIC DNA]</scope>
    <source>
        <strain evidence="2 3">CCMP1102</strain>
    </source>
</reference>
<accession>A0A1E7EZR6</accession>
<keyword evidence="3" id="KW-1185">Reference proteome</keyword>